<name>A0A0L0TET2_ALLM3</name>
<dbReference type="AlphaFoldDB" id="A0A0L0TET2"/>
<dbReference type="InterPro" id="IPR003593">
    <property type="entry name" value="AAA+_ATPase"/>
</dbReference>
<comment type="similarity">
    <text evidence="2">Belongs to the AAA ATPase family. BCS1 subfamily.</text>
</comment>
<dbReference type="EMBL" id="GG745389">
    <property type="protein sequence ID" value="KNE73166.1"/>
    <property type="molecule type" value="Genomic_DNA"/>
</dbReference>
<evidence type="ECO:0000256" key="1">
    <source>
        <dbReference type="ARBA" id="ARBA00004434"/>
    </source>
</evidence>
<evidence type="ECO:0000256" key="3">
    <source>
        <dbReference type="ARBA" id="ARBA00022792"/>
    </source>
</evidence>
<dbReference type="Proteomes" id="UP000054350">
    <property type="component" value="Unassembled WGS sequence"/>
</dbReference>
<evidence type="ECO:0000313" key="7">
    <source>
        <dbReference type="EMBL" id="KNE73166.1"/>
    </source>
</evidence>
<evidence type="ECO:0000259" key="6">
    <source>
        <dbReference type="SMART" id="SM01024"/>
    </source>
</evidence>
<sequence>MSFSVIGRLSGVHQRFGTSNLFQVTTALASSRYSARRSIPASVLDRHIISPTVATPIMSRQHRSFHASGPHLDIDPTDPTSPTSFPARLAAMTGLSGLDTPLATGSLALTAMAGTLAAAKVLGDMLIELIKKRILVRADIDSRDDAYAWMLAWLAESLQRDCRHVSVSTRVSLTMTSTHAAEEAAVTAAATGHRPVYFFPALGLHFFWYRNRLFWATRKRAQPASGAVSGGAAPAETLRLTTLGRDRRIIEHLVHDAQSLHLARDKSRTQVLTGDQYGVWRRVYSRPARPLASVVLDARVKRDLVADARAFLASEQWYAETGIPYRRGYLLHGPPGTGKTSLVAALAGHLQLNVYVLNLASKALNDANVLELLIDAPPRCLLLLEDIHALFQPPADPVDQTAAEPTSGPLENGGYKYTRPSLTSNISFSTLLNILDGVTASEGRLLIMTCNTTEHLDPALLRPGRVDRHVYLGNASPAMAATLAARFFPAADDKVPAALARALADQIVREGFAAPANPHLAAAPASAPVVGVDEDMGPANLPVEDTLAVARAAVALSHVRDDLVHAESRVSPAQLVQYLMRFRHDPAAAVANVAHLVAMGGGAAAAPGQGVDGDAEDAAETAASGGMRQRKVVGSREGDAE</sequence>
<dbReference type="OMA" id="WIITAEF"/>
<reference evidence="8" key="2">
    <citation type="submission" date="2009-11" db="EMBL/GenBank/DDBJ databases">
        <title>The Genome Sequence of Allomyces macrogynus strain ATCC 38327.</title>
        <authorList>
            <consortium name="The Broad Institute Genome Sequencing Platform"/>
            <person name="Russ C."/>
            <person name="Cuomo C."/>
            <person name="Shea T."/>
            <person name="Young S.K."/>
            <person name="Zeng Q."/>
            <person name="Koehrsen M."/>
            <person name="Haas B."/>
            <person name="Borodovsky M."/>
            <person name="Guigo R."/>
            <person name="Alvarado L."/>
            <person name="Berlin A."/>
            <person name="Borenstein D."/>
            <person name="Chen Z."/>
            <person name="Engels R."/>
            <person name="Freedman E."/>
            <person name="Gellesch M."/>
            <person name="Goldberg J."/>
            <person name="Griggs A."/>
            <person name="Gujja S."/>
            <person name="Heiman D."/>
            <person name="Hepburn T."/>
            <person name="Howarth C."/>
            <person name="Jen D."/>
            <person name="Larson L."/>
            <person name="Lewis B."/>
            <person name="Mehta T."/>
            <person name="Park D."/>
            <person name="Pearson M."/>
            <person name="Roberts A."/>
            <person name="Saif S."/>
            <person name="Shenoy N."/>
            <person name="Sisk P."/>
            <person name="Stolte C."/>
            <person name="Sykes S."/>
            <person name="Walk T."/>
            <person name="White J."/>
            <person name="Yandava C."/>
            <person name="Burger G."/>
            <person name="Gray M.W."/>
            <person name="Holland P.W.H."/>
            <person name="King N."/>
            <person name="Lang F.B.F."/>
            <person name="Roger A.J."/>
            <person name="Ruiz-Trillo I."/>
            <person name="Lander E."/>
            <person name="Nusbaum C."/>
        </authorList>
    </citation>
    <scope>NUCLEOTIDE SEQUENCE [LARGE SCALE GENOMIC DNA]</scope>
    <source>
        <strain evidence="8">ATCC 38327</strain>
    </source>
</reference>
<dbReference type="eggNOG" id="KOG0743">
    <property type="taxonomic scope" value="Eukaryota"/>
</dbReference>
<dbReference type="InterPro" id="IPR050747">
    <property type="entry name" value="Mitochondrial_chaperone_BCS1"/>
</dbReference>
<protein>
    <recommendedName>
        <fullName evidence="9">AAA+ ATPase domain-containing protein</fullName>
    </recommendedName>
</protein>
<dbReference type="STRING" id="578462.A0A0L0TET2"/>
<dbReference type="Gene3D" id="3.40.50.300">
    <property type="entry name" value="P-loop containing nucleotide triphosphate hydrolases"/>
    <property type="match status" value="1"/>
</dbReference>
<dbReference type="OrthoDB" id="10251412at2759"/>
<dbReference type="Pfam" id="PF00004">
    <property type="entry name" value="AAA"/>
    <property type="match status" value="2"/>
</dbReference>
<dbReference type="SMART" id="SM00382">
    <property type="entry name" value="AAA"/>
    <property type="match status" value="1"/>
</dbReference>
<dbReference type="InterPro" id="IPR014851">
    <property type="entry name" value="BCS1_N"/>
</dbReference>
<keyword evidence="8" id="KW-1185">Reference proteome</keyword>
<dbReference type="GO" id="GO:0005524">
    <property type="term" value="F:ATP binding"/>
    <property type="evidence" value="ECO:0007669"/>
    <property type="project" value="InterPro"/>
</dbReference>
<dbReference type="VEuPathDB" id="FungiDB:AMAG_17364"/>
<dbReference type="SMART" id="SM01024">
    <property type="entry name" value="BCS1_N"/>
    <property type="match status" value="1"/>
</dbReference>
<feature type="domain" description="BCS1 N-terminal" evidence="6">
    <location>
        <begin position="110"/>
        <end position="294"/>
    </location>
</feature>
<evidence type="ECO:0008006" key="9">
    <source>
        <dbReference type="Google" id="ProtNLM"/>
    </source>
</evidence>
<evidence type="ECO:0000313" key="8">
    <source>
        <dbReference type="Proteomes" id="UP000054350"/>
    </source>
</evidence>
<dbReference type="GO" id="GO:0005743">
    <property type="term" value="C:mitochondrial inner membrane"/>
    <property type="evidence" value="ECO:0007669"/>
    <property type="project" value="UniProtKB-SubCell"/>
</dbReference>
<proteinExistence type="inferred from homology"/>
<comment type="subcellular location">
    <subcellularLocation>
        <location evidence="1">Mitochondrion inner membrane</location>
        <topology evidence="1">Single-pass membrane protein</topology>
    </subcellularLocation>
</comment>
<organism evidence="7 8">
    <name type="scientific">Allomyces macrogynus (strain ATCC 38327)</name>
    <name type="common">Allomyces javanicus var. macrogynus</name>
    <dbReference type="NCBI Taxonomy" id="578462"/>
    <lineage>
        <taxon>Eukaryota</taxon>
        <taxon>Fungi</taxon>
        <taxon>Fungi incertae sedis</taxon>
        <taxon>Blastocladiomycota</taxon>
        <taxon>Blastocladiomycetes</taxon>
        <taxon>Blastocladiales</taxon>
        <taxon>Blastocladiaceae</taxon>
        <taxon>Allomyces</taxon>
    </lineage>
</organism>
<dbReference type="GO" id="GO:0016887">
    <property type="term" value="F:ATP hydrolysis activity"/>
    <property type="evidence" value="ECO:0007669"/>
    <property type="project" value="InterPro"/>
</dbReference>
<keyword evidence="3" id="KW-0472">Membrane</keyword>
<dbReference type="SUPFAM" id="SSF52540">
    <property type="entry name" value="P-loop containing nucleoside triphosphate hydrolases"/>
    <property type="match status" value="1"/>
</dbReference>
<dbReference type="InterPro" id="IPR003959">
    <property type="entry name" value="ATPase_AAA_core"/>
</dbReference>
<dbReference type="InterPro" id="IPR027417">
    <property type="entry name" value="P-loop_NTPase"/>
</dbReference>
<reference evidence="7 8" key="1">
    <citation type="submission" date="2009-11" db="EMBL/GenBank/DDBJ databases">
        <title>Annotation of Allomyces macrogynus ATCC 38327.</title>
        <authorList>
            <consortium name="The Broad Institute Genome Sequencing Platform"/>
            <person name="Russ C."/>
            <person name="Cuomo C."/>
            <person name="Burger G."/>
            <person name="Gray M.W."/>
            <person name="Holland P.W.H."/>
            <person name="King N."/>
            <person name="Lang F.B.F."/>
            <person name="Roger A.J."/>
            <person name="Ruiz-Trillo I."/>
            <person name="Young S.K."/>
            <person name="Zeng Q."/>
            <person name="Gargeya S."/>
            <person name="Fitzgerald M."/>
            <person name="Haas B."/>
            <person name="Abouelleil A."/>
            <person name="Alvarado L."/>
            <person name="Arachchi H.M."/>
            <person name="Berlin A."/>
            <person name="Chapman S.B."/>
            <person name="Gearin G."/>
            <person name="Goldberg J."/>
            <person name="Griggs A."/>
            <person name="Gujja S."/>
            <person name="Hansen M."/>
            <person name="Heiman D."/>
            <person name="Howarth C."/>
            <person name="Larimer J."/>
            <person name="Lui A."/>
            <person name="MacDonald P.J.P."/>
            <person name="McCowen C."/>
            <person name="Montmayeur A."/>
            <person name="Murphy C."/>
            <person name="Neiman D."/>
            <person name="Pearson M."/>
            <person name="Priest M."/>
            <person name="Roberts A."/>
            <person name="Saif S."/>
            <person name="Shea T."/>
            <person name="Sisk P."/>
            <person name="Stolte C."/>
            <person name="Sykes S."/>
            <person name="Wortman J."/>
            <person name="Nusbaum C."/>
            <person name="Birren B."/>
        </authorList>
    </citation>
    <scope>NUCLEOTIDE SEQUENCE [LARGE SCALE GENOMIC DNA]</scope>
    <source>
        <strain evidence="7 8">ATCC 38327</strain>
    </source>
</reference>
<feature type="region of interest" description="Disordered" evidence="4">
    <location>
        <begin position="607"/>
        <end position="641"/>
    </location>
</feature>
<gene>
    <name evidence="7" type="ORF">AMAG_17364</name>
</gene>
<evidence type="ECO:0000256" key="2">
    <source>
        <dbReference type="ARBA" id="ARBA00007448"/>
    </source>
</evidence>
<feature type="domain" description="AAA+ ATPase" evidence="5">
    <location>
        <begin position="325"/>
        <end position="476"/>
    </location>
</feature>
<keyword evidence="3" id="KW-0496">Mitochondrion</keyword>
<evidence type="ECO:0000259" key="5">
    <source>
        <dbReference type="SMART" id="SM00382"/>
    </source>
</evidence>
<keyword evidence="3" id="KW-0999">Mitochondrion inner membrane</keyword>
<dbReference type="PANTHER" id="PTHR23070">
    <property type="entry name" value="BCS1 AAA-TYPE ATPASE"/>
    <property type="match status" value="1"/>
</dbReference>
<feature type="region of interest" description="Disordered" evidence="4">
    <location>
        <begin position="395"/>
        <end position="415"/>
    </location>
</feature>
<accession>A0A0L0TET2</accession>
<evidence type="ECO:0000256" key="4">
    <source>
        <dbReference type="SAM" id="MobiDB-lite"/>
    </source>
</evidence>
<dbReference type="Pfam" id="PF08740">
    <property type="entry name" value="BCS1_N"/>
    <property type="match status" value="1"/>
</dbReference>